<evidence type="ECO:0000313" key="2">
    <source>
        <dbReference type="Ensembl" id="ENSCMIP00000003257.1"/>
    </source>
</evidence>
<dbReference type="Ensembl" id="ENSCMIT00000003379.1">
    <property type="protein sequence ID" value="ENSCMIP00000003257.1"/>
    <property type="gene ID" value="ENSCMIG00000001939.1"/>
</dbReference>
<evidence type="ECO:0000313" key="3">
    <source>
        <dbReference type="Proteomes" id="UP000314986"/>
    </source>
</evidence>
<sequence>MAAVIPGVITHRPPAPSVVDLSSPRTPAPAPHQPQLHMVCGYSNVQTVMSESAGQVQDCQTRVGEKLFIPFHLSRLPPMVSSTIVSIPSPPPPFGTPSSIPFTSLPPFPPSRHVSTPPLQNLLPLDSPPSTLHHPIAPRNPNPRLYSALGRPPDVKVSIPM</sequence>
<name>A0A4W3GJK6_CALMI</name>
<feature type="region of interest" description="Disordered" evidence="1">
    <location>
        <begin position="93"/>
        <end position="119"/>
    </location>
</feature>
<accession>A0A4W3GJK6</accession>
<reference evidence="3" key="1">
    <citation type="journal article" date="2006" name="Science">
        <title>Ancient noncoding elements conserved in the human genome.</title>
        <authorList>
            <person name="Venkatesh B."/>
            <person name="Kirkness E.F."/>
            <person name="Loh Y.H."/>
            <person name="Halpern A.L."/>
            <person name="Lee A.P."/>
            <person name="Johnson J."/>
            <person name="Dandona N."/>
            <person name="Viswanathan L.D."/>
            <person name="Tay A."/>
            <person name="Venter J.C."/>
            <person name="Strausberg R.L."/>
            <person name="Brenner S."/>
        </authorList>
    </citation>
    <scope>NUCLEOTIDE SEQUENCE [LARGE SCALE GENOMIC DNA]</scope>
</reference>
<reference evidence="2" key="5">
    <citation type="submission" date="2025-09" db="UniProtKB">
        <authorList>
            <consortium name="Ensembl"/>
        </authorList>
    </citation>
    <scope>IDENTIFICATION</scope>
</reference>
<organism evidence="2 3">
    <name type="scientific">Callorhinchus milii</name>
    <name type="common">Ghost shark</name>
    <dbReference type="NCBI Taxonomy" id="7868"/>
    <lineage>
        <taxon>Eukaryota</taxon>
        <taxon>Metazoa</taxon>
        <taxon>Chordata</taxon>
        <taxon>Craniata</taxon>
        <taxon>Vertebrata</taxon>
        <taxon>Chondrichthyes</taxon>
        <taxon>Holocephali</taxon>
        <taxon>Chimaeriformes</taxon>
        <taxon>Callorhinchidae</taxon>
        <taxon>Callorhinchus</taxon>
    </lineage>
</organism>
<protein>
    <submittedName>
        <fullName evidence="2">Uncharacterized protein</fullName>
    </submittedName>
</protein>
<dbReference type="InParanoid" id="A0A4W3GJK6"/>
<dbReference type="Proteomes" id="UP000314986">
    <property type="component" value="Unassembled WGS sequence"/>
</dbReference>
<reference evidence="3" key="3">
    <citation type="journal article" date="2014" name="Nature">
        <title>Elephant shark genome provides unique insights into gnathostome evolution.</title>
        <authorList>
            <consortium name="International Elephant Shark Genome Sequencing Consortium"/>
            <person name="Venkatesh B."/>
            <person name="Lee A.P."/>
            <person name="Ravi V."/>
            <person name="Maurya A.K."/>
            <person name="Lian M.M."/>
            <person name="Swann J.B."/>
            <person name="Ohta Y."/>
            <person name="Flajnik M.F."/>
            <person name="Sutoh Y."/>
            <person name="Kasahara M."/>
            <person name="Hoon S."/>
            <person name="Gangu V."/>
            <person name="Roy S.W."/>
            <person name="Irimia M."/>
            <person name="Korzh V."/>
            <person name="Kondrychyn I."/>
            <person name="Lim Z.W."/>
            <person name="Tay B.H."/>
            <person name="Tohari S."/>
            <person name="Kong K.W."/>
            <person name="Ho S."/>
            <person name="Lorente-Galdos B."/>
            <person name="Quilez J."/>
            <person name="Marques-Bonet T."/>
            <person name="Raney B.J."/>
            <person name="Ingham P.W."/>
            <person name="Tay A."/>
            <person name="Hillier L.W."/>
            <person name="Minx P."/>
            <person name="Boehm T."/>
            <person name="Wilson R.K."/>
            <person name="Brenner S."/>
            <person name="Warren W.C."/>
        </authorList>
    </citation>
    <scope>NUCLEOTIDE SEQUENCE [LARGE SCALE GENOMIC DNA]</scope>
</reference>
<dbReference type="AlphaFoldDB" id="A0A4W3GJK6"/>
<proteinExistence type="predicted"/>
<keyword evidence="3" id="KW-1185">Reference proteome</keyword>
<evidence type="ECO:0000256" key="1">
    <source>
        <dbReference type="SAM" id="MobiDB-lite"/>
    </source>
</evidence>
<reference evidence="3" key="2">
    <citation type="journal article" date="2007" name="PLoS Biol.">
        <title>Survey sequencing and comparative analysis of the elephant shark (Callorhinchus milii) genome.</title>
        <authorList>
            <person name="Venkatesh B."/>
            <person name="Kirkness E.F."/>
            <person name="Loh Y.H."/>
            <person name="Halpern A.L."/>
            <person name="Lee A.P."/>
            <person name="Johnson J."/>
            <person name="Dandona N."/>
            <person name="Viswanathan L.D."/>
            <person name="Tay A."/>
            <person name="Venter J.C."/>
            <person name="Strausberg R.L."/>
            <person name="Brenner S."/>
        </authorList>
    </citation>
    <scope>NUCLEOTIDE SEQUENCE [LARGE SCALE GENOMIC DNA]</scope>
</reference>
<reference evidence="2" key="4">
    <citation type="submission" date="2025-08" db="UniProtKB">
        <authorList>
            <consortium name="Ensembl"/>
        </authorList>
    </citation>
    <scope>IDENTIFICATION</scope>
</reference>